<comment type="caution">
    <text evidence="1">The sequence shown here is derived from an EMBL/GenBank/DDBJ whole genome shotgun (WGS) entry which is preliminary data.</text>
</comment>
<evidence type="ECO:0000313" key="2">
    <source>
        <dbReference type="Proteomes" id="UP000828390"/>
    </source>
</evidence>
<accession>A0A9D4DU38</accession>
<name>A0A9D4DU38_DREPO</name>
<reference evidence="1" key="2">
    <citation type="submission" date="2020-11" db="EMBL/GenBank/DDBJ databases">
        <authorList>
            <person name="McCartney M.A."/>
            <person name="Auch B."/>
            <person name="Kono T."/>
            <person name="Mallez S."/>
            <person name="Becker A."/>
            <person name="Gohl D.M."/>
            <person name="Silverstein K.A.T."/>
            <person name="Koren S."/>
            <person name="Bechman K.B."/>
            <person name="Herman A."/>
            <person name="Abrahante J.E."/>
            <person name="Garbe J."/>
        </authorList>
    </citation>
    <scope>NUCLEOTIDE SEQUENCE</scope>
    <source>
        <strain evidence="1">Duluth1</strain>
        <tissue evidence="1">Whole animal</tissue>
    </source>
</reference>
<proteinExistence type="predicted"/>
<gene>
    <name evidence="1" type="ORF">DPMN_189741</name>
</gene>
<reference evidence="1" key="1">
    <citation type="journal article" date="2019" name="bioRxiv">
        <title>The Genome of the Zebra Mussel, Dreissena polymorpha: A Resource for Invasive Species Research.</title>
        <authorList>
            <person name="McCartney M.A."/>
            <person name="Auch B."/>
            <person name="Kono T."/>
            <person name="Mallez S."/>
            <person name="Zhang Y."/>
            <person name="Obille A."/>
            <person name="Becker A."/>
            <person name="Abrahante J.E."/>
            <person name="Garbe J."/>
            <person name="Badalamenti J.P."/>
            <person name="Herman A."/>
            <person name="Mangelson H."/>
            <person name="Liachko I."/>
            <person name="Sullivan S."/>
            <person name="Sone E.D."/>
            <person name="Koren S."/>
            <person name="Silverstein K.A.T."/>
            <person name="Beckman K.B."/>
            <person name="Gohl D.M."/>
        </authorList>
    </citation>
    <scope>NUCLEOTIDE SEQUENCE</scope>
    <source>
        <strain evidence="1">Duluth1</strain>
        <tissue evidence="1">Whole animal</tissue>
    </source>
</reference>
<organism evidence="1 2">
    <name type="scientific">Dreissena polymorpha</name>
    <name type="common">Zebra mussel</name>
    <name type="synonym">Mytilus polymorpha</name>
    <dbReference type="NCBI Taxonomy" id="45954"/>
    <lineage>
        <taxon>Eukaryota</taxon>
        <taxon>Metazoa</taxon>
        <taxon>Spiralia</taxon>
        <taxon>Lophotrochozoa</taxon>
        <taxon>Mollusca</taxon>
        <taxon>Bivalvia</taxon>
        <taxon>Autobranchia</taxon>
        <taxon>Heteroconchia</taxon>
        <taxon>Euheterodonta</taxon>
        <taxon>Imparidentia</taxon>
        <taxon>Neoheterodontei</taxon>
        <taxon>Myida</taxon>
        <taxon>Dreissenoidea</taxon>
        <taxon>Dreissenidae</taxon>
        <taxon>Dreissena</taxon>
    </lineage>
</organism>
<sequence>MATRHLPRTVYSGWPFPAKSGSFVEKRFEKFSCGKKALRLHAEGPYHIKNIRTIKTNQHIHSDTQSITYILIHRHIHITHRHIHMIHRHIHMIHIHIHMIHRIHMTHRHIHMTHIHIHSDTQMIHKSFYILVLNIDLQALVDIQTVVPRNWEAVWQYIHDDSRRRYEHIAGPSHSRPVAARLAHSREWEVSWSSSRLATHFSLPSDTGTALPAYTRCSC</sequence>
<keyword evidence="2" id="KW-1185">Reference proteome</keyword>
<evidence type="ECO:0000313" key="1">
    <source>
        <dbReference type="EMBL" id="KAH3755058.1"/>
    </source>
</evidence>
<dbReference type="AlphaFoldDB" id="A0A9D4DU38"/>
<protein>
    <submittedName>
        <fullName evidence="1">Uncharacterized protein</fullName>
    </submittedName>
</protein>
<dbReference type="Proteomes" id="UP000828390">
    <property type="component" value="Unassembled WGS sequence"/>
</dbReference>
<dbReference type="EMBL" id="JAIWYP010000010">
    <property type="protein sequence ID" value="KAH3755058.1"/>
    <property type="molecule type" value="Genomic_DNA"/>
</dbReference>